<proteinExistence type="inferred from homology"/>
<gene>
    <name evidence="7" type="ORF">BKA05_001942</name>
</gene>
<evidence type="ECO:0000256" key="3">
    <source>
        <dbReference type="ARBA" id="ARBA00022801"/>
    </source>
</evidence>
<comment type="cofactor">
    <cofactor evidence="1">
        <name>Mg(2+)</name>
        <dbReference type="ChEBI" id="CHEBI:18420"/>
    </cofactor>
</comment>
<evidence type="ECO:0000259" key="6">
    <source>
        <dbReference type="PROSITE" id="PS51462"/>
    </source>
</evidence>
<dbReference type="SUPFAM" id="SSF55811">
    <property type="entry name" value="Nudix"/>
    <property type="match status" value="1"/>
</dbReference>
<dbReference type="CDD" id="cd04685">
    <property type="entry name" value="NUDIX_Hydrolase"/>
    <property type="match status" value="1"/>
</dbReference>
<dbReference type="PRINTS" id="PR00502">
    <property type="entry name" value="NUDIXFAMILY"/>
</dbReference>
<keyword evidence="4" id="KW-0460">Magnesium</keyword>
<comment type="caution">
    <text evidence="7">The sequence shown here is derived from an EMBL/GenBank/DDBJ whole genome shotgun (WGS) entry which is preliminary data.</text>
</comment>
<dbReference type="PANTHER" id="PTHR43046">
    <property type="entry name" value="GDP-MANNOSE MANNOSYL HYDROLASE"/>
    <property type="match status" value="1"/>
</dbReference>
<evidence type="ECO:0000256" key="5">
    <source>
        <dbReference type="RuleBase" id="RU003476"/>
    </source>
</evidence>
<dbReference type="GO" id="GO:0016787">
    <property type="term" value="F:hydrolase activity"/>
    <property type="evidence" value="ECO:0007669"/>
    <property type="project" value="UniProtKB-KW"/>
</dbReference>
<keyword evidence="8" id="KW-1185">Reference proteome</keyword>
<dbReference type="PANTHER" id="PTHR43046:SF12">
    <property type="entry name" value="GDP-MANNOSE MANNOSYL HYDROLASE"/>
    <property type="match status" value="1"/>
</dbReference>
<protein>
    <submittedName>
        <fullName evidence="7">8-oxo-dGTP pyrophosphatase MutT (NUDIX family)</fullName>
    </submittedName>
</protein>
<dbReference type="EMBL" id="JACBZI010000001">
    <property type="protein sequence ID" value="NYI10427.1"/>
    <property type="molecule type" value="Genomic_DNA"/>
</dbReference>
<dbReference type="Gene3D" id="3.90.79.10">
    <property type="entry name" value="Nucleoside Triphosphate Pyrophosphohydrolase"/>
    <property type="match status" value="1"/>
</dbReference>
<dbReference type="InterPro" id="IPR015797">
    <property type="entry name" value="NUDIX_hydrolase-like_dom_sf"/>
</dbReference>
<name>A0A7Y9YG40_9ACTN</name>
<reference evidence="7 8" key="1">
    <citation type="submission" date="2020-07" db="EMBL/GenBank/DDBJ databases">
        <title>Sequencing the genomes of 1000 actinobacteria strains.</title>
        <authorList>
            <person name="Klenk H.-P."/>
        </authorList>
    </citation>
    <scope>NUCLEOTIDE SEQUENCE [LARGE SCALE GENOMIC DNA]</scope>
    <source>
        <strain evidence="7 8">DSM 18248</strain>
    </source>
</reference>
<organism evidence="7 8">
    <name type="scientific">Nocardioides marinus</name>
    <dbReference type="NCBI Taxonomy" id="374514"/>
    <lineage>
        <taxon>Bacteria</taxon>
        <taxon>Bacillati</taxon>
        <taxon>Actinomycetota</taxon>
        <taxon>Actinomycetes</taxon>
        <taxon>Propionibacteriales</taxon>
        <taxon>Nocardioidaceae</taxon>
        <taxon>Nocardioides</taxon>
    </lineage>
</organism>
<feature type="domain" description="Nudix hydrolase" evidence="6">
    <location>
        <begin position="1"/>
        <end position="135"/>
    </location>
</feature>
<evidence type="ECO:0000256" key="2">
    <source>
        <dbReference type="ARBA" id="ARBA00005582"/>
    </source>
</evidence>
<dbReference type="PROSITE" id="PS00893">
    <property type="entry name" value="NUDIX_BOX"/>
    <property type="match status" value="1"/>
</dbReference>
<dbReference type="InterPro" id="IPR000086">
    <property type="entry name" value="NUDIX_hydrolase_dom"/>
</dbReference>
<dbReference type="PROSITE" id="PS51462">
    <property type="entry name" value="NUDIX"/>
    <property type="match status" value="1"/>
</dbReference>
<evidence type="ECO:0000256" key="1">
    <source>
        <dbReference type="ARBA" id="ARBA00001946"/>
    </source>
</evidence>
<dbReference type="Pfam" id="PF00293">
    <property type="entry name" value="NUDIX"/>
    <property type="match status" value="1"/>
</dbReference>
<evidence type="ECO:0000313" key="7">
    <source>
        <dbReference type="EMBL" id="NYI10427.1"/>
    </source>
</evidence>
<sequence>MSPSGEVLLLCDQDPGRPGDLRWGTIGGEVDAGETHQQAAVRELFEEIGLRVGPERLTAAFHRDEREFSYDGRLYLGDSTFFGLALPRDVEVSFEHLEEAEVGNVFEARWWTPEEVRADGRLVAPDLPEIMTLAIAAVAQHERNHA</sequence>
<comment type="similarity">
    <text evidence="2 5">Belongs to the Nudix hydrolase family.</text>
</comment>
<evidence type="ECO:0000256" key="4">
    <source>
        <dbReference type="ARBA" id="ARBA00022842"/>
    </source>
</evidence>
<dbReference type="InterPro" id="IPR020476">
    <property type="entry name" value="Nudix_hydrolase"/>
</dbReference>
<dbReference type="AlphaFoldDB" id="A0A7Y9YG40"/>
<evidence type="ECO:0000313" key="8">
    <source>
        <dbReference type="Proteomes" id="UP000537326"/>
    </source>
</evidence>
<accession>A0A7Y9YG40</accession>
<dbReference type="Proteomes" id="UP000537326">
    <property type="component" value="Unassembled WGS sequence"/>
</dbReference>
<keyword evidence="3 5" id="KW-0378">Hydrolase</keyword>
<dbReference type="InterPro" id="IPR020084">
    <property type="entry name" value="NUDIX_hydrolase_CS"/>
</dbReference>